<sequence>MVLQNSIKRFYSKCTDKRFFLVTNYNNFFAKTLIPIYKLNQRKLLIIFFKLSITICLIH</sequence>
<organism evidence="1 2">
    <name type="scientific">Glomus cerebriforme</name>
    <dbReference type="NCBI Taxonomy" id="658196"/>
    <lineage>
        <taxon>Eukaryota</taxon>
        <taxon>Fungi</taxon>
        <taxon>Fungi incertae sedis</taxon>
        <taxon>Mucoromycota</taxon>
        <taxon>Glomeromycotina</taxon>
        <taxon>Glomeromycetes</taxon>
        <taxon>Glomerales</taxon>
        <taxon>Glomeraceae</taxon>
        <taxon>Glomus</taxon>
    </lineage>
</organism>
<protein>
    <submittedName>
        <fullName evidence="1">Uncharacterized protein</fullName>
    </submittedName>
</protein>
<dbReference type="AlphaFoldDB" id="A0A397SSI9"/>
<proteinExistence type="predicted"/>
<evidence type="ECO:0000313" key="1">
    <source>
        <dbReference type="EMBL" id="RIA89130.1"/>
    </source>
</evidence>
<keyword evidence="2" id="KW-1185">Reference proteome</keyword>
<name>A0A397SSI9_9GLOM</name>
<accession>A0A397SSI9</accession>
<dbReference type="EMBL" id="QKYT01000231">
    <property type="protein sequence ID" value="RIA89130.1"/>
    <property type="molecule type" value="Genomic_DNA"/>
</dbReference>
<reference evidence="1 2" key="1">
    <citation type="submission" date="2018-06" db="EMBL/GenBank/DDBJ databases">
        <title>Comparative genomics reveals the genomic features of Rhizophagus irregularis, R. cerebriforme, R. diaphanum and Gigaspora rosea, and their symbiotic lifestyle signature.</title>
        <authorList>
            <person name="Morin E."/>
            <person name="San Clemente H."/>
            <person name="Chen E.C.H."/>
            <person name="De La Providencia I."/>
            <person name="Hainaut M."/>
            <person name="Kuo A."/>
            <person name="Kohler A."/>
            <person name="Murat C."/>
            <person name="Tang N."/>
            <person name="Roy S."/>
            <person name="Loubradou J."/>
            <person name="Henrissat B."/>
            <person name="Grigoriev I.V."/>
            <person name="Corradi N."/>
            <person name="Roux C."/>
            <person name="Martin F.M."/>
        </authorList>
    </citation>
    <scope>NUCLEOTIDE SEQUENCE [LARGE SCALE GENOMIC DNA]</scope>
    <source>
        <strain evidence="1 2">DAOM 227022</strain>
    </source>
</reference>
<evidence type="ECO:0000313" key="2">
    <source>
        <dbReference type="Proteomes" id="UP000265703"/>
    </source>
</evidence>
<comment type="caution">
    <text evidence="1">The sequence shown here is derived from an EMBL/GenBank/DDBJ whole genome shotgun (WGS) entry which is preliminary data.</text>
</comment>
<dbReference type="Proteomes" id="UP000265703">
    <property type="component" value="Unassembled WGS sequence"/>
</dbReference>
<gene>
    <name evidence="1" type="ORF">C1645_773239</name>
</gene>